<keyword evidence="3" id="KW-0732">Signal</keyword>
<gene>
    <name evidence="5" type="ORF">JHC10_13900</name>
    <name evidence="6" type="ORF">JHC11_07495</name>
</gene>
<dbReference type="PANTHER" id="PTHR47199">
    <property type="entry name" value="PHOTOSYSTEM II STABILITY/ASSEMBLY FACTOR HCF136, CHLOROPLASTIC"/>
    <property type="match status" value="1"/>
</dbReference>
<evidence type="ECO:0000259" key="4">
    <source>
        <dbReference type="Pfam" id="PF14870"/>
    </source>
</evidence>
<dbReference type="SUPFAM" id="SSF110296">
    <property type="entry name" value="Oligoxyloglucan reducing end-specific cellobiohydrolase"/>
    <property type="match status" value="1"/>
</dbReference>
<dbReference type="GO" id="GO:0015979">
    <property type="term" value="P:photosynthesis"/>
    <property type="evidence" value="ECO:0007669"/>
    <property type="project" value="UniProtKB-KW"/>
</dbReference>
<organism evidence="6 7">
    <name type="scientific">Idiomarina abyssalis</name>
    <dbReference type="NCBI Taxonomy" id="86102"/>
    <lineage>
        <taxon>Bacteria</taxon>
        <taxon>Pseudomonadati</taxon>
        <taxon>Pseudomonadota</taxon>
        <taxon>Gammaproteobacteria</taxon>
        <taxon>Alteromonadales</taxon>
        <taxon>Idiomarinaceae</taxon>
        <taxon>Idiomarina</taxon>
    </lineage>
</organism>
<evidence type="ECO:0000313" key="8">
    <source>
        <dbReference type="Proteomes" id="UP000655994"/>
    </source>
</evidence>
<keyword evidence="8" id="KW-1185">Reference proteome</keyword>
<dbReference type="InterPro" id="IPR028203">
    <property type="entry name" value="PSII_CF48-like_dom"/>
</dbReference>
<dbReference type="Pfam" id="PF14870">
    <property type="entry name" value="PSII_BNR"/>
    <property type="match status" value="2"/>
</dbReference>
<evidence type="ECO:0000313" key="7">
    <source>
        <dbReference type="Proteomes" id="UP000621390"/>
    </source>
</evidence>
<dbReference type="EMBL" id="JAEMOP010000002">
    <property type="protein sequence ID" value="MBJ7315836.1"/>
    <property type="molecule type" value="Genomic_DNA"/>
</dbReference>
<evidence type="ECO:0000256" key="1">
    <source>
        <dbReference type="ARBA" id="ARBA00022531"/>
    </source>
</evidence>
<dbReference type="Proteomes" id="UP000655994">
    <property type="component" value="Unassembled WGS sequence"/>
</dbReference>
<reference evidence="6 8" key="1">
    <citation type="submission" date="2020-09" db="EMBL/GenBank/DDBJ databases">
        <title>Draft Genomes of Bacterial Isolates from North Pond Shallow Sediments.</title>
        <authorList>
            <person name="Kiel Reese B."/>
            <person name="Mullis M."/>
            <person name="Weisend R.E."/>
        </authorList>
    </citation>
    <scope>NUCLEOTIDE SEQUENCE</scope>
    <source>
        <strain evidence="6">KJE-2</strain>
        <strain evidence="5 8">KJE-3</strain>
    </source>
</reference>
<comment type="caution">
    <text evidence="6">The sequence shown here is derived from an EMBL/GenBank/DDBJ whole genome shotgun (WGS) entry which is preliminary data.</text>
</comment>
<protein>
    <recommendedName>
        <fullName evidence="4">Photosynthesis system II assembly factor Ycf48/Hcf136-like domain-containing protein</fullName>
    </recommendedName>
</protein>
<evidence type="ECO:0000256" key="2">
    <source>
        <dbReference type="ARBA" id="ARBA00023276"/>
    </source>
</evidence>
<name>A0A8I1GCE5_9GAMM</name>
<dbReference type="EMBL" id="JAEMOS010000058">
    <property type="protein sequence ID" value="MBJ7268033.1"/>
    <property type="molecule type" value="Genomic_DNA"/>
</dbReference>
<dbReference type="InterPro" id="IPR015943">
    <property type="entry name" value="WD40/YVTN_repeat-like_dom_sf"/>
</dbReference>
<dbReference type="Gene3D" id="2.130.10.10">
    <property type="entry name" value="YVTN repeat-like/Quinoprotein amine dehydrogenase"/>
    <property type="match status" value="1"/>
</dbReference>
<feature type="domain" description="Photosynthesis system II assembly factor Ycf48/Hcf136-like" evidence="4">
    <location>
        <begin position="184"/>
        <end position="262"/>
    </location>
</feature>
<dbReference type="GO" id="GO:0009523">
    <property type="term" value="C:photosystem II"/>
    <property type="evidence" value="ECO:0007669"/>
    <property type="project" value="UniProtKB-KW"/>
</dbReference>
<evidence type="ECO:0000313" key="5">
    <source>
        <dbReference type="EMBL" id="MBJ7268033.1"/>
    </source>
</evidence>
<evidence type="ECO:0000313" key="6">
    <source>
        <dbReference type="EMBL" id="MBJ7315836.1"/>
    </source>
</evidence>
<feature type="domain" description="Photosynthesis system II assembly factor Ycf48/Hcf136-like" evidence="4">
    <location>
        <begin position="75"/>
        <end position="123"/>
    </location>
</feature>
<sequence length="390" mass="42612">MRLSLTPLGVLLGAIFSTTVLAQEGDTTTITDYEVISAPALSSDRIKSEVLIEVTAVGPRLVAVGAHGNILWKEDDDWQQADVDTSVLLTSVAFANEQIGWGTGHHGVIIKTEDGGNSWKRQFDGFELIKLEKNYYEKRIAKLNEQIESSDDEEVVGELEWQVEEAQFQISNIEVAEEEGPSKPFLDLYAKNAREALAIGAYGTFLKTEDGGESWQVISHRLENPNGYHLNAIFGQDDDLYIMGEAGLAFASNDGGESWETLNSPYRGSLFGGHVDNEGRLWVYGLRGNAFVSEDKGQNFTTIDTGTRVNLSAGTTTESGTQLIVGHSGTILEVDEQLNVTNRTHPSGSVMTDILEVSDGEWLMTGRSGLLHWPAKITEEEALATQQGAQ</sequence>
<dbReference type="Proteomes" id="UP000621390">
    <property type="component" value="Unassembled WGS sequence"/>
</dbReference>
<keyword evidence="1" id="KW-0602">Photosynthesis</keyword>
<feature type="signal peptide" evidence="3">
    <location>
        <begin position="1"/>
        <end position="22"/>
    </location>
</feature>
<dbReference type="PANTHER" id="PTHR47199:SF2">
    <property type="entry name" value="PHOTOSYSTEM II STABILITY_ASSEMBLY FACTOR HCF136, CHLOROPLASTIC"/>
    <property type="match status" value="1"/>
</dbReference>
<evidence type="ECO:0000256" key="3">
    <source>
        <dbReference type="SAM" id="SignalP"/>
    </source>
</evidence>
<keyword evidence="2" id="KW-0604">Photosystem II</keyword>
<dbReference type="AlphaFoldDB" id="A0A8I1GCE5"/>
<dbReference type="RefSeq" id="WP_199495200.1">
    <property type="nucleotide sequence ID" value="NZ_JAEMOO010000004.1"/>
</dbReference>
<feature type="chain" id="PRO_5034965311" description="Photosynthesis system II assembly factor Ycf48/Hcf136-like domain-containing protein" evidence="3">
    <location>
        <begin position="23"/>
        <end position="390"/>
    </location>
</feature>
<proteinExistence type="predicted"/>
<accession>A0A8I1GCE5</accession>